<dbReference type="CDD" id="cd06928">
    <property type="entry name" value="RNAP_alpha_NTD"/>
    <property type="match status" value="1"/>
</dbReference>
<dbReference type="GO" id="GO:0046983">
    <property type="term" value="F:protein dimerization activity"/>
    <property type="evidence" value="ECO:0007669"/>
    <property type="project" value="InterPro"/>
</dbReference>
<dbReference type="GO" id="GO:0005737">
    <property type="term" value="C:cytoplasm"/>
    <property type="evidence" value="ECO:0007669"/>
    <property type="project" value="UniProtKB-ARBA"/>
</dbReference>
<dbReference type="InterPro" id="IPR036603">
    <property type="entry name" value="RBP11-like"/>
</dbReference>
<accession>A0A6B1DTJ8</accession>
<evidence type="ECO:0000256" key="10">
    <source>
        <dbReference type="ARBA" id="ARBA00048552"/>
    </source>
</evidence>
<comment type="similarity">
    <text evidence="1 11">Belongs to the RNA polymerase alpha chain family.</text>
</comment>
<reference evidence="14" key="1">
    <citation type="submission" date="2019-09" db="EMBL/GenBank/DDBJ databases">
        <title>Characterisation of the sponge microbiome using genome-centric metagenomics.</title>
        <authorList>
            <person name="Engelberts J.P."/>
            <person name="Robbins S.J."/>
            <person name="De Goeij J.M."/>
            <person name="Aranda M."/>
            <person name="Bell S.C."/>
            <person name="Webster N.S."/>
        </authorList>
    </citation>
    <scope>NUCLEOTIDE SEQUENCE</scope>
    <source>
        <strain evidence="14">SB0662_bin_9</strain>
    </source>
</reference>
<feature type="region of interest" description="Alpha N-terminal domain (alpha-NTD)" evidence="11">
    <location>
        <begin position="1"/>
        <end position="225"/>
    </location>
</feature>
<dbReference type="FunFam" id="2.170.120.12:FF:000001">
    <property type="entry name" value="DNA-directed RNA polymerase subunit alpha"/>
    <property type="match status" value="1"/>
</dbReference>
<dbReference type="InterPro" id="IPR011263">
    <property type="entry name" value="DNA-dir_RNA_pol_RpoA/D/Rpb3"/>
</dbReference>
<protein>
    <recommendedName>
        <fullName evidence="3 11">DNA-directed RNA polymerase subunit alpha</fullName>
        <shortName evidence="11">RNAP subunit alpha</shortName>
        <ecNumber evidence="2 11">2.7.7.6</ecNumber>
    </recommendedName>
    <alternativeName>
        <fullName evidence="9 11">RNA polymerase subunit alpha</fullName>
    </alternativeName>
    <alternativeName>
        <fullName evidence="8 11">Transcriptase subunit alpha</fullName>
    </alternativeName>
</protein>
<evidence type="ECO:0000256" key="12">
    <source>
        <dbReference type="SAM" id="MobiDB-lite"/>
    </source>
</evidence>
<dbReference type="Gene3D" id="1.10.150.20">
    <property type="entry name" value="5' to 3' exonuclease, C-terminal subdomain"/>
    <property type="match status" value="1"/>
</dbReference>
<dbReference type="GO" id="GO:0000428">
    <property type="term" value="C:DNA-directed RNA polymerase complex"/>
    <property type="evidence" value="ECO:0007669"/>
    <property type="project" value="UniProtKB-KW"/>
</dbReference>
<dbReference type="Pfam" id="PF01000">
    <property type="entry name" value="RNA_pol_A_bac"/>
    <property type="match status" value="1"/>
</dbReference>
<evidence type="ECO:0000313" key="14">
    <source>
        <dbReference type="EMBL" id="MYD91130.1"/>
    </source>
</evidence>
<dbReference type="HAMAP" id="MF_00059">
    <property type="entry name" value="RNApol_bact_RpoA"/>
    <property type="match status" value="1"/>
</dbReference>
<name>A0A6B1DTJ8_9CHLR</name>
<evidence type="ECO:0000256" key="2">
    <source>
        <dbReference type="ARBA" id="ARBA00012418"/>
    </source>
</evidence>
<keyword evidence="5 11" id="KW-0808">Transferase</keyword>
<dbReference type="InterPro" id="IPR011773">
    <property type="entry name" value="DNA-dir_RpoA"/>
</dbReference>
<feature type="compositionally biased region" description="Acidic residues" evidence="12">
    <location>
        <begin position="315"/>
        <end position="326"/>
    </location>
</feature>
<dbReference type="EC" id="2.7.7.6" evidence="2 11"/>
<evidence type="ECO:0000256" key="8">
    <source>
        <dbReference type="ARBA" id="ARBA00032524"/>
    </source>
</evidence>
<keyword evidence="7 11" id="KW-0804">Transcription</keyword>
<comment type="function">
    <text evidence="11">DNA-dependent RNA polymerase catalyzes the transcription of DNA into RNA using the four ribonucleoside triphosphates as substrates.</text>
</comment>
<dbReference type="NCBIfam" id="TIGR02027">
    <property type="entry name" value="rpoA"/>
    <property type="match status" value="1"/>
</dbReference>
<keyword evidence="6 11" id="KW-0548">Nucleotidyltransferase</keyword>
<dbReference type="InterPro" id="IPR036643">
    <property type="entry name" value="RNApol_insert_sf"/>
</dbReference>
<feature type="domain" description="DNA-directed RNA polymerase RpoA/D/Rpb3-type" evidence="13">
    <location>
        <begin position="18"/>
        <end position="223"/>
    </location>
</feature>
<dbReference type="AlphaFoldDB" id="A0A6B1DTJ8"/>
<comment type="domain">
    <text evidence="11">The N-terminal domain is essential for RNAP assembly and basal transcription, whereas the C-terminal domain is involved in interaction with transcriptional regulators and with upstream promoter elements.</text>
</comment>
<dbReference type="InterPro" id="IPR011260">
    <property type="entry name" value="RNAP_asu_C"/>
</dbReference>
<comment type="subunit">
    <text evidence="11">Homodimer. The RNAP catalytic core consists of 2 alpha, 1 beta, 1 beta' and 1 omega subunit. When a sigma factor is associated with the core the holoenzyme is formed, which can initiate transcription.</text>
</comment>
<evidence type="ECO:0000256" key="1">
    <source>
        <dbReference type="ARBA" id="ARBA00007123"/>
    </source>
</evidence>
<feature type="region of interest" description="Disordered" evidence="12">
    <location>
        <begin position="313"/>
        <end position="353"/>
    </location>
</feature>
<dbReference type="SUPFAM" id="SSF47789">
    <property type="entry name" value="C-terminal domain of RNA polymerase alpha subunit"/>
    <property type="match status" value="1"/>
</dbReference>
<dbReference type="GO" id="GO:0006351">
    <property type="term" value="P:DNA-templated transcription"/>
    <property type="evidence" value="ECO:0007669"/>
    <property type="project" value="UniProtKB-UniRule"/>
</dbReference>
<keyword evidence="4 11" id="KW-0240">DNA-directed RNA polymerase</keyword>
<dbReference type="GO" id="GO:0003677">
    <property type="term" value="F:DNA binding"/>
    <property type="evidence" value="ECO:0007669"/>
    <property type="project" value="UniProtKB-UniRule"/>
</dbReference>
<gene>
    <name evidence="11" type="primary">rpoA</name>
    <name evidence="14" type="ORF">F4Y08_12470</name>
</gene>
<evidence type="ECO:0000256" key="7">
    <source>
        <dbReference type="ARBA" id="ARBA00023163"/>
    </source>
</evidence>
<dbReference type="Pfam" id="PF01193">
    <property type="entry name" value="RNA_pol_L"/>
    <property type="match status" value="1"/>
</dbReference>
<dbReference type="SUPFAM" id="SSF56553">
    <property type="entry name" value="Insert subdomain of RNA polymerase alpha subunit"/>
    <property type="match status" value="1"/>
</dbReference>
<evidence type="ECO:0000256" key="5">
    <source>
        <dbReference type="ARBA" id="ARBA00022679"/>
    </source>
</evidence>
<dbReference type="SMART" id="SM00662">
    <property type="entry name" value="RPOLD"/>
    <property type="match status" value="1"/>
</dbReference>
<proteinExistence type="inferred from homology"/>
<dbReference type="SUPFAM" id="SSF55257">
    <property type="entry name" value="RBP11-like subunits of RNA polymerase"/>
    <property type="match status" value="1"/>
</dbReference>
<evidence type="ECO:0000256" key="9">
    <source>
        <dbReference type="ARBA" id="ARBA00033070"/>
    </source>
</evidence>
<dbReference type="InterPro" id="IPR011262">
    <property type="entry name" value="DNA-dir_RNA_pol_insert"/>
</dbReference>
<dbReference type="NCBIfam" id="NF003513">
    <property type="entry name" value="PRK05182.1-2"/>
    <property type="match status" value="1"/>
</dbReference>
<dbReference type="NCBIfam" id="NF003519">
    <property type="entry name" value="PRK05182.2-5"/>
    <property type="match status" value="1"/>
</dbReference>
<evidence type="ECO:0000256" key="3">
    <source>
        <dbReference type="ARBA" id="ARBA00015972"/>
    </source>
</evidence>
<evidence type="ECO:0000259" key="13">
    <source>
        <dbReference type="SMART" id="SM00662"/>
    </source>
</evidence>
<feature type="compositionally biased region" description="Low complexity" evidence="12">
    <location>
        <begin position="327"/>
        <end position="353"/>
    </location>
</feature>
<sequence>MQHSVLPKLHTEHETRKYGKFQLKPLARGYGTTLGVSLRRVLLSSLEGTAITAVRIQDIYHEFSAIPNLREDTTQLILNLREIELKSHASRPTPLTLHVQRPGIYTAADVMASHDVEVLNPEHYLLTADSATDLEIDLIVEQGYGFSRQEERNNTPPGFLPIDAMFSPIVNVAFAVEDHRVGQQTDLDQVSLEIWTDGSIHPSEAMQTAADILIRHLRVVSTDTPEVLEPVVEEVEPMPNAMFESSVEDLDLNVRTYNCLKRVGIATIGELVRMMEKGREEMLAIRNFGEKSLDELVTQLRKKDMLRLPGVNLDEYLEPEDDEESAETTGLEAEAEADVVPAPVSSVSEPEAA</sequence>
<feature type="region of interest" description="Alpha C-terminal domain (alpha-CTD)" evidence="11">
    <location>
        <begin position="238"/>
        <end position="353"/>
    </location>
</feature>
<organism evidence="14">
    <name type="scientific">Caldilineaceae bacterium SB0662_bin_9</name>
    <dbReference type="NCBI Taxonomy" id="2605258"/>
    <lineage>
        <taxon>Bacteria</taxon>
        <taxon>Bacillati</taxon>
        <taxon>Chloroflexota</taxon>
        <taxon>Caldilineae</taxon>
        <taxon>Caldilineales</taxon>
        <taxon>Caldilineaceae</taxon>
    </lineage>
</organism>
<evidence type="ECO:0000256" key="11">
    <source>
        <dbReference type="HAMAP-Rule" id="MF_00059"/>
    </source>
</evidence>
<dbReference type="Pfam" id="PF03118">
    <property type="entry name" value="RNA_pol_A_CTD"/>
    <property type="match status" value="1"/>
</dbReference>
<dbReference type="EMBL" id="VXPY01000087">
    <property type="protein sequence ID" value="MYD91130.1"/>
    <property type="molecule type" value="Genomic_DNA"/>
</dbReference>
<dbReference type="Gene3D" id="3.30.1360.10">
    <property type="entry name" value="RNA polymerase, RBP11-like subunit"/>
    <property type="match status" value="1"/>
</dbReference>
<comment type="caution">
    <text evidence="14">The sequence shown here is derived from an EMBL/GenBank/DDBJ whole genome shotgun (WGS) entry which is preliminary data.</text>
</comment>
<dbReference type="GO" id="GO:0003899">
    <property type="term" value="F:DNA-directed RNA polymerase activity"/>
    <property type="evidence" value="ECO:0007669"/>
    <property type="project" value="UniProtKB-UniRule"/>
</dbReference>
<evidence type="ECO:0000256" key="4">
    <source>
        <dbReference type="ARBA" id="ARBA00022478"/>
    </source>
</evidence>
<evidence type="ECO:0000256" key="6">
    <source>
        <dbReference type="ARBA" id="ARBA00022695"/>
    </source>
</evidence>
<comment type="catalytic activity">
    <reaction evidence="10 11">
        <text>RNA(n) + a ribonucleoside 5'-triphosphate = RNA(n+1) + diphosphate</text>
        <dbReference type="Rhea" id="RHEA:21248"/>
        <dbReference type="Rhea" id="RHEA-COMP:14527"/>
        <dbReference type="Rhea" id="RHEA-COMP:17342"/>
        <dbReference type="ChEBI" id="CHEBI:33019"/>
        <dbReference type="ChEBI" id="CHEBI:61557"/>
        <dbReference type="ChEBI" id="CHEBI:140395"/>
        <dbReference type="EC" id="2.7.7.6"/>
    </reaction>
</comment>
<dbReference type="Gene3D" id="2.170.120.12">
    <property type="entry name" value="DNA-directed RNA polymerase, insert domain"/>
    <property type="match status" value="1"/>
</dbReference>